<evidence type="ECO:0000256" key="1">
    <source>
        <dbReference type="ARBA" id="ARBA00001971"/>
    </source>
</evidence>
<evidence type="ECO:0008006" key="10">
    <source>
        <dbReference type="Google" id="ProtNLM"/>
    </source>
</evidence>
<dbReference type="InterPro" id="IPR002401">
    <property type="entry name" value="Cyt_P450_E_grp-I"/>
</dbReference>
<evidence type="ECO:0000313" key="8">
    <source>
        <dbReference type="EMBL" id="CAL1693825.1"/>
    </source>
</evidence>
<gene>
    <name evidence="8" type="ORF">GFSPODELE1_LOCUS21</name>
</gene>
<keyword evidence="4 6" id="KW-0560">Oxidoreductase</keyword>
<dbReference type="InterPro" id="IPR001128">
    <property type="entry name" value="Cyt_P450"/>
</dbReference>
<evidence type="ECO:0000256" key="2">
    <source>
        <dbReference type="ARBA" id="ARBA00010617"/>
    </source>
</evidence>
<keyword evidence="7" id="KW-0812">Transmembrane</keyword>
<keyword evidence="9" id="KW-1185">Reference proteome</keyword>
<keyword evidence="7" id="KW-0472">Membrane</keyword>
<organism evidence="8 9">
    <name type="scientific">Somion occarium</name>
    <dbReference type="NCBI Taxonomy" id="3059160"/>
    <lineage>
        <taxon>Eukaryota</taxon>
        <taxon>Fungi</taxon>
        <taxon>Dikarya</taxon>
        <taxon>Basidiomycota</taxon>
        <taxon>Agaricomycotina</taxon>
        <taxon>Agaricomycetes</taxon>
        <taxon>Polyporales</taxon>
        <taxon>Cerrenaceae</taxon>
        <taxon>Somion</taxon>
    </lineage>
</organism>
<dbReference type="PROSITE" id="PS00086">
    <property type="entry name" value="CYTOCHROME_P450"/>
    <property type="match status" value="1"/>
</dbReference>
<keyword evidence="6" id="KW-0503">Monooxygenase</keyword>
<dbReference type="CDD" id="cd11041">
    <property type="entry name" value="CYP503A1-like"/>
    <property type="match status" value="1"/>
</dbReference>
<reference evidence="9" key="1">
    <citation type="submission" date="2024-04" db="EMBL/GenBank/DDBJ databases">
        <authorList>
            <person name="Shaw F."/>
            <person name="Minotto A."/>
        </authorList>
    </citation>
    <scope>NUCLEOTIDE SEQUENCE [LARGE SCALE GENOMIC DNA]</scope>
</reference>
<keyword evidence="3 6" id="KW-0479">Metal-binding</keyword>
<accession>A0ABP1CEE7</accession>
<keyword evidence="7" id="KW-1133">Transmembrane helix</keyword>
<evidence type="ECO:0000256" key="7">
    <source>
        <dbReference type="SAM" id="Phobius"/>
    </source>
</evidence>
<evidence type="ECO:0000256" key="5">
    <source>
        <dbReference type="ARBA" id="ARBA00023004"/>
    </source>
</evidence>
<feature type="transmembrane region" description="Helical" evidence="7">
    <location>
        <begin position="6"/>
        <end position="22"/>
    </location>
</feature>
<evidence type="ECO:0000256" key="3">
    <source>
        <dbReference type="ARBA" id="ARBA00022723"/>
    </source>
</evidence>
<dbReference type="InterPro" id="IPR036396">
    <property type="entry name" value="Cyt_P450_sf"/>
</dbReference>
<evidence type="ECO:0000256" key="4">
    <source>
        <dbReference type="ARBA" id="ARBA00023002"/>
    </source>
</evidence>
<comment type="similarity">
    <text evidence="2 6">Belongs to the cytochrome P450 family.</text>
</comment>
<dbReference type="Gene3D" id="1.10.630.10">
    <property type="entry name" value="Cytochrome P450"/>
    <property type="match status" value="1"/>
</dbReference>
<dbReference type="SUPFAM" id="SSF48264">
    <property type="entry name" value="Cytochrome P450"/>
    <property type="match status" value="1"/>
</dbReference>
<dbReference type="PRINTS" id="PR00463">
    <property type="entry name" value="EP450I"/>
</dbReference>
<dbReference type="EMBL" id="OZ037944">
    <property type="protein sequence ID" value="CAL1693825.1"/>
    <property type="molecule type" value="Genomic_DNA"/>
</dbReference>
<keyword evidence="5 6" id="KW-0408">Iron</keyword>
<proteinExistence type="inferred from homology"/>
<dbReference type="Pfam" id="PF00067">
    <property type="entry name" value="p450"/>
    <property type="match status" value="1"/>
</dbReference>
<dbReference type="PANTHER" id="PTHR46206">
    <property type="entry name" value="CYTOCHROME P450"/>
    <property type="match status" value="1"/>
</dbReference>
<protein>
    <recommendedName>
        <fullName evidence="10">Cytochrome P450</fullName>
    </recommendedName>
</protein>
<sequence length="498" mass="56759">MADSALYTYILAALVAILLYRWRFVNLYDIPTIGPSVPFLSYIGAIRLLSHAKDMLQEGYQKHKGGIFKIAMLDRWLVVVSGPKLVEELRKLPDEQVSFLEAAQDLVQMKYTFGHEVHDDPIHVEIIRAHLTRHIASIFPDVRDEIVSAFNDHIPATSDQWMPVSVLPVMQNIVARVSNRVFVGLPMCRHEEYLRLAITHTMTVARTRNLLTWFPEPLKPIIGFFVNESRRGLKHGKAYLGPTIQDRLNKMRDFGADWSDKPDDMLQWTIDLATDKGKGIGQIVQYVLLTNFAAIHTSSNSFTQALYHLAANPEYIKPLREEVDTVIKEEGWTKVAMQKLKKLDSFMRESQRMNGINGISLMRKAMKDIRFSNGLFIPAGTMIVAPAVAMHMDDENYTNADVFDPWRFSDLRGEEGEITKHQFVSTSVDYIAFGHGKHACPGRFFAANELKAMLAHTVMNYDVKFENEGVRPPNVWFATTVSPDPTAKVLFRKRQDCF</sequence>
<dbReference type="Proteomes" id="UP001497453">
    <property type="component" value="Chromosome 1"/>
</dbReference>
<comment type="cofactor">
    <cofactor evidence="1">
        <name>heme</name>
        <dbReference type="ChEBI" id="CHEBI:30413"/>
    </cofactor>
</comment>
<evidence type="ECO:0000256" key="6">
    <source>
        <dbReference type="RuleBase" id="RU000461"/>
    </source>
</evidence>
<keyword evidence="6" id="KW-0349">Heme</keyword>
<dbReference type="PANTHER" id="PTHR46206:SF7">
    <property type="entry name" value="P450, PUTATIVE (EUROFUNG)-RELATED"/>
    <property type="match status" value="1"/>
</dbReference>
<name>A0ABP1CEE7_9APHY</name>
<evidence type="ECO:0000313" key="9">
    <source>
        <dbReference type="Proteomes" id="UP001497453"/>
    </source>
</evidence>
<dbReference type="InterPro" id="IPR017972">
    <property type="entry name" value="Cyt_P450_CS"/>
</dbReference>